<keyword evidence="8" id="KW-0393">Immunoglobulin domain</keyword>
<dbReference type="GO" id="GO:0043025">
    <property type="term" value="C:neuronal cell body"/>
    <property type="evidence" value="ECO:0007669"/>
    <property type="project" value="TreeGrafter"/>
</dbReference>
<dbReference type="InterPro" id="IPR047164">
    <property type="entry name" value="OX2G-like"/>
</dbReference>
<evidence type="ECO:0000256" key="1">
    <source>
        <dbReference type="ARBA" id="ARBA00004479"/>
    </source>
</evidence>
<dbReference type="GO" id="GO:0016020">
    <property type="term" value="C:membrane"/>
    <property type="evidence" value="ECO:0007669"/>
    <property type="project" value="UniProtKB-SubCell"/>
</dbReference>
<name>A0A8J6EFD2_ELECQ</name>
<keyword evidence="5" id="KW-0472">Membrane</keyword>
<dbReference type="GO" id="GO:0098632">
    <property type="term" value="F:cell-cell adhesion mediator activity"/>
    <property type="evidence" value="ECO:0007669"/>
    <property type="project" value="InterPro"/>
</dbReference>
<dbReference type="PROSITE" id="PS50835">
    <property type="entry name" value="IG_LIKE"/>
    <property type="match status" value="1"/>
</dbReference>
<dbReference type="InterPro" id="IPR007110">
    <property type="entry name" value="Ig-like_dom"/>
</dbReference>
<dbReference type="EMBL" id="WNTK01000986">
    <property type="protein sequence ID" value="KAG9468212.1"/>
    <property type="molecule type" value="Genomic_DNA"/>
</dbReference>
<keyword evidence="2" id="KW-0812">Transmembrane</keyword>
<evidence type="ECO:0000256" key="8">
    <source>
        <dbReference type="ARBA" id="ARBA00023319"/>
    </source>
</evidence>
<dbReference type="InterPro" id="IPR003599">
    <property type="entry name" value="Ig_sub"/>
</dbReference>
<evidence type="ECO:0000256" key="5">
    <source>
        <dbReference type="ARBA" id="ARBA00023136"/>
    </source>
</evidence>
<sequence length="239" mass="26923">DEGCYKCSFNSFVKEPQKGEMCLTIPGKVLIEKHHRVRLFQPATLKCIRRKDNNSSNVVQVSWQKDETNIATHGDSVYIIPEYEGLIDVTADGPNVSLLSLFRATVGDEGRYKCLFSIFPVGSVRGETYLEVYEPLNVTMSKTEENGCFKITCVARSRPPSMISWLDVDKESINSTTYDGLLTVSSWILIKSPDSQQKKMPKCKVLYLGEESYFSVSTGTRCRLHPVILGLLVSIKFFL</sequence>
<evidence type="ECO:0000256" key="4">
    <source>
        <dbReference type="ARBA" id="ARBA00022989"/>
    </source>
</evidence>
<dbReference type="InterPro" id="IPR013783">
    <property type="entry name" value="Ig-like_fold"/>
</dbReference>
<dbReference type="AlphaFoldDB" id="A0A8J6EFD2"/>
<evidence type="ECO:0000256" key="2">
    <source>
        <dbReference type="ARBA" id="ARBA00022692"/>
    </source>
</evidence>
<comment type="caution">
    <text evidence="10">The sequence shown here is derived from an EMBL/GenBank/DDBJ whole genome shotgun (WGS) entry which is preliminary data.</text>
</comment>
<evidence type="ECO:0000256" key="3">
    <source>
        <dbReference type="ARBA" id="ARBA00022729"/>
    </source>
</evidence>
<keyword evidence="6" id="KW-1015">Disulfide bond</keyword>
<feature type="non-terminal residue" evidence="10">
    <location>
        <position position="239"/>
    </location>
</feature>
<feature type="domain" description="Ig-like" evidence="9">
    <location>
        <begin position="26"/>
        <end position="114"/>
    </location>
</feature>
<evidence type="ECO:0000256" key="6">
    <source>
        <dbReference type="ARBA" id="ARBA00023157"/>
    </source>
</evidence>
<comment type="subcellular location">
    <subcellularLocation>
        <location evidence="1">Membrane</location>
        <topology evidence="1">Single-pass type I membrane protein</topology>
    </subcellularLocation>
</comment>
<dbReference type="GO" id="GO:0150079">
    <property type="term" value="P:negative regulation of neuroinflammatory response"/>
    <property type="evidence" value="ECO:0007669"/>
    <property type="project" value="TreeGrafter"/>
</dbReference>
<evidence type="ECO:0000259" key="9">
    <source>
        <dbReference type="PROSITE" id="PS50835"/>
    </source>
</evidence>
<dbReference type="Proteomes" id="UP000770717">
    <property type="component" value="Unassembled WGS sequence"/>
</dbReference>
<proteinExistence type="predicted"/>
<keyword evidence="4" id="KW-1133">Transmembrane helix</keyword>
<dbReference type="GO" id="GO:0034113">
    <property type="term" value="P:heterotypic cell-cell adhesion"/>
    <property type="evidence" value="ECO:0007669"/>
    <property type="project" value="TreeGrafter"/>
</dbReference>
<keyword evidence="7" id="KW-0325">Glycoprotein</keyword>
<keyword evidence="3" id="KW-0732">Signal</keyword>
<dbReference type="Gene3D" id="2.60.40.10">
    <property type="entry name" value="Immunoglobulins"/>
    <property type="match status" value="2"/>
</dbReference>
<protein>
    <recommendedName>
        <fullName evidence="9">Ig-like domain-containing protein</fullName>
    </recommendedName>
</protein>
<dbReference type="SMART" id="SM00409">
    <property type="entry name" value="IG"/>
    <property type="match status" value="1"/>
</dbReference>
<evidence type="ECO:0000256" key="7">
    <source>
        <dbReference type="ARBA" id="ARBA00023180"/>
    </source>
</evidence>
<reference evidence="10" key="1">
    <citation type="thesis" date="2020" institute="ProQuest LLC" country="789 East Eisenhower Parkway, Ann Arbor, MI, USA">
        <title>Comparative Genomics and Chromosome Evolution.</title>
        <authorList>
            <person name="Mudd A.B."/>
        </authorList>
    </citation>
    <scope>NUCLEOTIDE SEQUENCE</scope>
    <source>
        <strain evidence="10">HN-11 Male</strain>
        <tissue evidence="10">Kidney and liver</tissue>
    </source>
</reference>
<dbReference type="PANTHER" id="PTHR46841:SF3">
    <property type="entry name" value="OX-2 MEMBRANE GLYCOPROTEIN"/>
    <property type="match status" value="1"/>
</dbReference>
<organism evidence="10 11">
    <name type="scientific">Eleutherodactylus coqui</name>
    <name type="common">Puerto Rican coqui</name>
    <dbReference type="NCBI Taxonomy" id="57060"/>
    <lineage>
        <taxon>Eukaryota</taxon>
        <taxon>Metazoa</taxon>
        <taxon>Chordata</taxon>
        <taxon>Craniata</taxon>
        <taxon>Vertebrata</taxon>
        <taxon>Euteleostomi</taxon>
        <taxon>Amphibia</taxon>
        <taxon>Batrachia</taxon>
        <taxon>Anura</taxon>
        <taxon>Neobatrachia</taxon>
        <taxon>Hyloidea</taxon>
        <taxon>Eleutherodactylidae</taxon>
        <taxon>Eleutherodactylinae</taxon>
        <taxon>Eleutherodactylus</taxon>
        <taxon>Eleutherodactylus</taxon>
    </lineage>
</organism>
<accession>A0A8J6EFD2</accession>
<gene>
    <name evidence="10" type="ORF">GDO78_023247</name>
</gene>
<evidence type="ECO:0000313" key="10">
    <source>
        <dbReference type="EMBL" id="KAG9468212.1"/>
    </source>
</evidence>
<dbReference type="SUPFAM" id="SSF48726">
    <property type="entry name" value="Immunoglobulin"/>
    <property type="match status" value="1"/>
</dbReference>
<dbReference type="OrthoDB" id="8749387at2759"/>
<dbReference type="GO" id="GO:0030424">
    <property type="term" value="C:axon"/>
    <property type="evidence" value="ECO:0007669"/>
    <property type="project" value="TreeGrafter"/>
</dbReference>
<dbReference type="InterPro" id="IPR036179">
    <property type="entry name" value="Ig-like_dom_sf"/>
</dbReference>
<dbReference type="GO" id="GO:0009986">
    <property type="term" value="C:cell surface"/>
    <property type="evidence" value="ECO:0007669"/>
    <property type="project" value="TreeGrafter"/>
</dbReference>
<evidence type="ECO:0000313" key="11">
    <source>
        <dbReference type="Proteomes" id="UP000770717"/>
    </source>
</evidence>
<keyword evidence="11" id="KW-1185">Reference proteome</keyword>
<dbReference type="PANTHER" id="PTHR46841">
    <property type="entry name" value="OX-2 MEMBRANE GLYCOPROTEIN"/>
    <property type="match status" value="1"/>
</dbReference>